<dbReference type="InterPro" id="IPR001509">
    <property type="entry name" value="Epimerase_deHydtase"/>
</dbReference>
<dbReference type="GO" id="GO:0042732">
    <property type="term" value="P:D-xylose metabolic process"/>
    <property type="evidence" value="ECO:0007669"/>
    <property type="project" value="InterPro"/>
</dbReference>
<evidence type="ECO:0000256" key="1">
    <source>
        <dbReference type="ARBA" id="ARBA00001911"/>
    </source>
</evidence>
<dbReference type="KEGG" id="anr:Ana3638_07770"/>
<organism evidence="6 7">
    <name type="scientific">Anaerocolumna sedimenticola</name>
    <dbReference type="NCBI Taxonomy" id="2696063"/>
    <lineage>
        <taxon>Bacteria</taxon>
        <taxon>Bacillati</taxon>
        <taxon>Bacillota</taxon>
        <taxon>Clostridia</taxon>
        <taxon>Lachnospirales</taxon>
        <taxon>Lachnospiraceae</taxon>
        <taxon>Anaerocolumna</taxon>
    </lineage>
</organism>
<dbReference type="PANTHER" id="PTHR43078:SF6">
    <property type="entry name" value="UDP-GLUCURONIC ACID DECARBOXYLASE 1"/>
    <property type="match status" value="1"/>
</dbReference>
<sequence>MLKHKLYIEDLEQINNIDIPWKQLENHSILITGGTGLIGSVLVDSLIYRNEEKNAGIDLWVLTRNEEVLRERFGEYLDKEYFHYLIQDVSNQIDIDDPIDFIIHGASKGDPYSFAHDPVGVMNANYLGTYQVLELARRKNCTKVLFISSGEVYGIVDVKSRSIIENGERGIKETEYGYLDVLNPRSCYASSKRAAETLCLAYINQYSMNVCIARPCHTYSATMLYSDKRVIGEFIRHGLQKQNIIMKSEGTQLRSYCYVADTATGVFCILLNGESCLAYNIANRNSIVTIKELAYIIAKKSAVKVRIIKPGEVEKKGYSGIEHAVLDPAELEKLGWQPRYDLPNGIDRIVRILSEENKQER</sequence>
<dbReference type="InterPro" id="IPR044516">
    <property type="entry name" value="UXS-like"/>
</dbReference>
<dbReference type="InterPro" id="IPR036291">
    <property type="entry name" value="NAD(P)-bd_dom_sf"/>
</dbReference>
<protein>
    <submittedName>
        <fullName evidence="6">NAD-dependent epimerase/dehydratase family protein</fullName>
    </submittedName>
</protein>
<dbReference type="SUPFAM" id="SSF51735">
    <property type="entry name" value="NAD(P)-binding Rossmann-fold domains"/>
    <property type="match status" value="1"/>
</dbReference>
<evidence type="ECO:0000256" key="3">
    <source>
        <dbReference type="ARBA" id="ARBA00023027"/>
    </source>
</evidence>
<keyword evidence="3" id="KW-0520">NAD</keyword>
<proteinExistence type="predicted"/>
<evidence type="ECO:0000256" key="4">
    <source>
        <dbReference type="ARBA" id="ARBA00023239"/>
    </source>
</evidence>
<evidence type="ECO:0000313" key="7">
    <source>
        <dbReference type="Proteomes" id="UP000464314"/>
    </source>
</evidence>
<keyword evidence="2" id="KW-0210">Decarboxylase</keyword>
<evidence type="ECO:0000259" key="5">
    <source>
        <dbReference type="Pfam" id="PF01370"/>
    </source>
</evidence>
<reference evidence="6 7" key="1">
    <citation type="submission" date="2020-01" db="EMBL/GenBank/DDBJ databases">
        <title>Genome analysis of Anaerocolumna sp. CBA3638.</title>
        <authorList>
            <person name="Kim J."/>
            <person name="Roh S.W."/>
        </authorList>
    </citation>
    <scope>NUCLEOTIDE SEQUENCE [LARGE SCALE GENOMIC DNA]</scope>
    <source>
        <strain evidence="6 7">CBA3638</strain>
    </source>
</reference>
<dbReference type="Proteomes" id="UP000464314">
    <property type="component" value="Chromosome"/>
</dbReference>
<comment type="cofactor">
    <cofactor evidence="1">
        <name>NAD(+)</name>
        <dbReference type="ChEBI" id="CHEBI:57540"/>
    </cofactor>
</comment>
<dbReference type="RefSeq" id="WP_161837516.1">
    <property type="nucleotide sequence ID" value="NZ_CP048000.1"/>
</dbReference>
<dbReference type="AlphaFoldDB" id="A0A6P1TKP8"/>
<keyword evidence="7" id="KW-1185">Reference proteome</keyword>
<keyword evidence="4" id="KW-0456">Lyase</keyword>
<accession>A0A6P1TKP8</accession>
<dbReference type="Gene3D" id="3.40.50.720">
    <property type="entry name" value="NAD(P)-binding Rossmann-like Domain"/>
    <property type="match status" value="1"/>
</dbReference>
<dbReference type="GO" id="GO:0070403">
    <property type="term" value="F:NAD+ binding"/>
    <property type="evidence" value="ECO:0007669"/>
    <property type="project" value="InterPro"/>
</dbReference>
<dbReference type="EMBL" id="CP048000">
    <property type="protein sequence ID" value="QHQ60682.1"/>
    <property type="molecule type" value="Genomic_DNA"/>
</dbReference>
<dbReference type="GO" id="GO:0048040">
    <property type="term" value="F:UDP-glucuronate decarboxylase activity"/>
    <property type="evidence" value="ECO:0007669"/>
    <property type="project" value="TreeGrafter"/>
</dbReference>
<evidence type="ECO:0000313" key="6">
    <source>
        <dbReference type="EMBL" id="QHQ60682.1"/>
    </source>
</evidence>
<evidence type="ECO:0000256" key="2">
    <source>
        <dbReference type="ARBA" id="ARBA00022793"/>
    </source>
</evidence>
<dbReference type="Pfam" id="PF01370">
    <property type="entry name" value="Epimerase"/>
    <property type="match status" value="1"/>
</dbReference>
<gene>
    <name evidence="6" type="ORF">Ana3638_07770</name>
</gene>
<dbReference type="GO" id="GO:0005737">
    <property type="term" value="C:cytoplasm"/>
    <property type="evidence" value="ECO:0007669"/>
    <property type="project" value="TreeGrafter"/>
</dbReference>
<feature type="domain" description="NAD-dependent epimerase/dehydratase" evidence="5">
    <location>
        <begin position="29"/>
        <end position="282"/>
    </location>
</feature>
<dbReference type="PANTHER" id="PTHR43078">
    <property type="entry name" value="UDP-GLUCURONIC ACID DECARBOXYLASE-RELATED"/>
    <property type="match status" value="1"/>
</dbReference>
<name>A0A6P1TKP8_9FIRM</name>